<dbReference type="PANTHER" id="PTHR11012:SF30">
    <property type="entry name" value="PROTEIN KINASE-LIKE DOMAIN-CONTAINING"/>
    <property type="match status" value="1"/>
</dbReference>
<dbReference type="AlphaFoldDB" id="A0A8J2PMB3"/>
<comment type="caution">
    <text evidence="2">The sequence shown here is derived from an EMBL/GenBank/DDBJ whole genome shotgun (WGS) entry which is preliminary data.</text>
</comment>
<feature type="domain" description="CHK kinase-like" evidence="1">
    <location>
        <begin position="127"/>
        <end position="329"/>
    </location>
</feature>
<gene>
    <name evidence="2" type="ORF">AFUS01_LOCUS29270</name>
</gene>
<dbReference type="EMBL" id="CAJVCH010430326">
    <property type="protein sequence ID" value="CAG7818789.1"/>
    <property type="molecule type" value="Genomic_DNA"/>
</dbReference>
<sequence>AKMSTADDTVFKQYSEIIKSNGIKDVIKDVIVKSPEHTGDQFASQCKLVTVTFVDDSIPPIELFVKITVNNPQYASQIKELMMFEKEARFFNLLLPDLKEFAKSKPGYDGYLDRILPKCYFASDNLVAFENVTEKGYSILNKKVPHTLNVVTQVVKNLAHFHGTVLAYIQHIGREAFEKKYDFITAVSVWSEEATIANGPWVNVPIAGAIKILTEKPTPGSEKALEFLLKYENIGFAETCKLFNRDNQRCPNVINHGDLWNGNVMFQHNPENQRPENSMIIDLQTVILGTPALDLQHYLFVAAEPKVIHSNWKKLLKIYYDDLCEINENLGQRVNFSFDDLENDFRSKCLGGFFMSLYNAYAFDALDDVGDMANSEGDAMYNFVSQMNFSLSKLMEPKGKQFSEQIFKIFNIFQDVRAGIEVTE</sequence>
<dbReference type="Pfam" id="PF02958">
    <property type="entry name" value="EcKL"/>
    <property type="match status" value="1"/>
</dbReference>
<name>A0A8J2PMB3_9HEXA</name>
<dbReference type="InterPro" id="IPR004119">
    <property type="entry name" value="EcKL"/>
</dbReference>
<keyword evidence="3" id="KW-1185">Reference proteome</keyword>
<proteinExistence type="predicted"/>
<dbReference type="PANTHER" id="PTHR11012">
    <property type="entry name" value="PROTEIN KINASE-LIKE DOMAIN-CONTAINING"/>
    <property type="match status" value="1"/>
</dbReference>
<evidence type="ECO:0000313" key="2">
    <source>
        <dbReference type="EMBL" id="CAG7818789.1"/>
    </source>
</evidence>
<dbReference type="OrthoDB" id="8250698at2759"/>
<dbReference type="SMART" id="SM00587">
    <property type="entry name" value="CHK"/>
    <property type="match status" value="1"/>
</dbReference>
<reference evidence="2" key="1">
    <citation type="submission" date="2021-06" db="EMBL/GenBank/DDBJ databases">
        <authorList>
            <person name="Hodson N. C."/>
            <person name="Mongue J. A."/>
            <person name="Jaron S. K."/>
        </authorList>
    </citation>
    <scope>NUCLEOTIDE SEQUENCE</scope>
</reference>
<organism evidence="2 3">
    <name type="scientific">Allacma fusca</name>
    <dbReference type="NCBI Taxonomy" id="39272"/>
    <lineage>
        <taxon>Eukaryota</taxon>
        <taxon>Metazoa</taxon>
        <taxon>Ecdysozoa</taxon>
        <taxon>Arthropoda</taxon>
        <taxon>Hexapoda</taxon>
        <taxon>Collembola</taxon>
        <taxon>Symphypleona</taxon>
        <taxon>Sminthuridae</taxon>
        <taxon>Allacma</taxon>
    </lineage>
</organism>
<accession>A0A8J2PMB3</accession>
<evidence type="ECO:0000313" key="3">
    <source>
        <dbReference type="Proteomes" id="UP000708208"/>
    </source>
</evidence>
<dbReference type="Proteomes" id="UP000708208">
    <property type="component" value="Unassembled WGS sequence"/>
</dbReference>
<protein>
    <recommendedName>
        <fullName evidence="1">CHK kinase-like domain-containing protein</fullName>
    </recommendedName>
</protein>
<dbReference type="InterPro" id="IPR015897">
    <property type="entry name" value="CHK_kinase-like"/>
</dbReference>
<evidence type="ECO:0000259" key="1">
    <source>
        <dbReference type="SMART" id="SM00587"/>
    </source>
</evidence>
<feature type="non-terminal residue" evidence="2">
    <location>
        <position position="1"/>
    </location>
</feature>